<reference evidence="2 3" key="1">
    <citation type="journal article" date="2019" name="Nat. Ecol. Evol.">
        <title>Megaphylogeny resolves global patterns of mushroom evolution.</title>
        <authorList>
            <person name="Varga T."/>
            <person name="Krizsan K."/>
            <person name="Foldi C."/>
            <person name="Dima B."/>
            <person name="Sanchez-Garcia M."/>
            <person name="Sanchez-Ramirez S."/>
            <person name="Szollosi G.J."/>
            <person name="Szarkandi J.G."/>
            <person name="Papp V."/>
            <person name="Albert L."/>
            <person name="Andreopoulos W."/>
            <person name="Angelini C."/>
            <person name="Antonin V."/>
            <person name="Barry K.W."/>
            <person name="Bougher N.L."/>
            <person name="Buchanan P."/>
            <person name="Buyck B."/>
            <person name="Bense V."/>
            <person name="Catcheside P."/>
            <person name="Chovatia M."/>
            <person name="Cooper J."/>
            <person name="Damon W."/>
            <person name="Desjardin D."/>
            <person name="Finy P."/>
            <person name="Geml J."/>
            <person name="Haridas S."/>
            <person name="Hughes K."/>
            <person name="Justo A."/>
            <person name="Karasinski D."/>
            <person name="Kautmanova I."/>
            <person name="Kiss B."/>
            <person name="Kocsube S."/>
            <person name="Kotiranta H."/>
            <person name="LaButti K.M."/>
            <person name="Lechner B.E."/>
            <person name="Liimatainen K."/>
            <person name="Lipzen A."/>
            <person name="Lukacs Z."/>
            <person name="Mihaltcheva S."/>
            <person name="Morgado L.N."/>
            <person name="Niskanen T."/>
            <person name="Noordeloos M.E."/>
            <person name="Ohm R.A."/>
            <person name="Ortiz-Santana B."/>
            <person name="Ovrebo C."/>
            <person name="Racz N."/>
            <person name="Riley R."/>
            <person name="Savchenko A."/>
            <person name="Shiryaev A."/>
            <person name="Soop K."/>
            <person name="Spirin V."/>
            <person name="Szebenyi C."/>
            <person name="Tomsovsky M."/>
            <person name="Tulloss R.E."/>
            <person name="Uehling J."/>
            <person name="Grigoriev I.V."/>
            <person name="Vagvolgyi C."/>
            <person name="Papp T."/>
            <person name="Martin F.M."/>
            <person name="Miettinen O."/>
            <person name="Hibbett D.S."/>
            <person name="Nagy L.G."/>
        </authorList>
    </citation>
    <scope>NUCLEOTIDE SEQUENCE [LARGE SCALE GENOMIC DNA]</scope>
    <source>
        <strain evidence="2 3">CBS 309.79</strain>
    </source>
</reference>
<organism evidence="2 3">
    <name type="scientific">Pterulicium gracile</name>
    <dbReference type="NCBI Taxonomy" id="1884261"/>
    <lineage>
        <taxon>Eukaryota</taxon>
        <taxon>Fungi</taxon>
        <taxon>Dikarya</taxon>
        <taxon>Basidiomycota</taxon>
        <taxon>Agaricomycotina</taxon>
        <taxon>Agaricomycetes</taxon>
        <taxon>Agaricomycetidae</taxon>
        <taxon>Agaricales</taxon>
        <taxon>Pleurotineae</taxon>
        <taxon>Pterulaceae</taxon>
        <taxon>Pterulicium</taxon>
    </lineage>
</organism>
<accession>A0A5C3QKK2</accession>
<feature type="region of interest" description="Disordered" evidence="1">
    <location>
        <begin position="331"/>
        <end position="354"/>
    </location>
</feature>
<feature type="region of interest" description="Disordered" evidence="1">
    <location>
        <begin position="1"/>
        <end position="27"/>
    </location>
</feature>
<keyword evidence="3" id="KW-1185">Reference proteome</keyword>
<dbReference type="OrthoDB" id="376826at2759"/>
<evidence type="ECO:0000256" key="1">
    <source>
        <dbReference type="SAM" id="MobiDB-lite"/>
    </source>
</evidence>
<dbReference type="STRING" id="1884261.A0A5C3QKK2"/>
<dbReference type="Proteomes" id="UP000305067">
    <property type="component" value="Unassembled WGS sequence"/>
</dbReference>
<gene>
    <name evidence="2" type="ORF">BDV98DRAFT_548322</name>
</gene>
<dbReference type="AlphaFoldDB" id="A0A5C3QKK2"/>
<name>A0A5C3QKK2_9AGAR</name>
<sequence>MSSSDSNHMSYAEAAKSTPSQSAPAEASEASVLSRVWSIPLVSSSISAINDTLNSNPYTRSPYAAAVGISSSAYNLTKPIQQRLPLQTLDGYANKVMDAVESRYPYPFHAKPEEITNYLQQQKQNTNKTLDEKVRSPAYQMAQGIDQRFTPIVDYFQLAVDHTNNGTNGTDGHANDAESKYQYQRALALSHRLKDNIYGYSNEQLKQIQTQNALVQRATDTAQHIQELASSTFTQAQSRVHGLSENMLSTLQNLQTSTSASASHLRNELSSPQLQKNYQEISAGLSTTITHLRDIVSKKDVTVQEKVTLMANEVAERVSPLLARVREAIAGQPKDTIPVQKTKRTRQAQGKKQA</sequence>
<evidence type="ECO:0000313" key="2">
    <source>
        <dbReference type="EMBL" id="TFL01670.1"/>
    </source>
</evidence>
<protein>
    <submittedName>
        <fullName evidence="2">Uncharacterized protein</fullName>
    </submittedName>
</protein>
<proteinExistence type="predicted"/>
<dbReference type="EMBL" id="ML178824">
    <property type="protein sequence ID" value="TFL01670.1"/>
    <property type="molecule type" value="Genomic_DNA"/>
</dbReference>
<evidence type="ECO:0000313" key="3">
    <source>
        <dbReference type="Proteomes" id="UP000305067"/>
    </source>
</evidence>